<evidence type="ECO:0000256" key="4">
    <source>
        <dbReference type="ARBA" id="ARBA00022741"/>
    </source>
</evidence>
<dbReference type="InterPro" id="IPR008271">
    <property type="entry name" value="Ser/Thr_kinase_AS"/>
</dbReference>
<evidence type="ECO:0000256" key="1">
    <source>
        <dbReference type="ARBA" id="ARBA00000900"/>
    </source>
</evidence>
<dbReference type="PROSITE" id="PS50011">
    <property type="entry name" value="PROTEIN_KINASE_DOM"/>
    <property type="match status" value="1"/>
</dbReference>
<evidence type="ECO:0000313" key="13">
    <source>
        <dbReference type="Proteomes" id="UP001151287"/>
    </source>
</evidence>
<feature type="region of interest" description="Disordered" evidence="10">
    <location>
        <begin position="226"/>
        <end position="267"/>
    </location>
</feature>
<feature type="coiled-coil region" evidence="9">
    <location>
        <begin position="337"/>
        <end position="402"/>
    </location>
</feature>
<dbReference type="SUPFAM" id="SSF56112">
    <property type="entry name" value="Protein kinase-like (PK-like)"/>
    <property type="match status" value="1"/>
</dbReference>
<dbReference type="GO" id="GO:0004672">
    <property type="term" value="F:protein kinase activity"/>
    <property type="evidence" value="ECO:0007669"/>
    <property type="project" value="InterPro"/>
</dbReference>
<reference evidence="12" key="1">
    <citation type="journal article" date="2022" name="Cell">
        <title>Repeat-based holocentromeres influence genome architecture and karyotype evolution.</title>
        <authorList>
            <person name="Hofstatter P.G."/>
            <person name="Thangavel G."/>
            <person name="Lux T."/>
            <person name="Neumann P."/>
            <person name="Vondrak T."/>
            <person name="Novak P."/>
            <person name="Zhang M."/>
            <person name="Costa L."/>
            <person name="Castellani M."/>
            <person name="Scott A."/>
            <person name="Toegelov H."/>
            <person name="Fuchs J."/>
            <person name="Mata-Sucre Y."/>
            <person name="Dias Y."/>
            <person name="Vanzela A.L.L."/>
            <person name="Huettel B."/>
            <person name="Almeida C.C.S."/>
            <person name="Simkova H."/>
            <person name="Souza G."/>
            <person name="Pedrosa-Harand A."/>
            <person name="Macas J."/>
            <person name="Mayer K.F.X."/>
            <person name="Houben A."/>
            <person name="Marques A."/>
        </authorList>
    </citation>
    <scope>NUCLEOTIDE SEQUENCE</scope>
    <source>
        <strain evidence="12">RhyBre1mFocal</strain>
    </source>
</reference>
<evidence type="ECO:0000256" key="9">
    <source>
        <dbReference type="SAM" id="Coils"/>
    </source>
</evidence>
<dbReference type="GO" id="GO:0005524">
    <property type="term" value="F:ATP binding"/>
    <property type="evidence" value="ECO:0007669"/>
    <property type="project" value="UniProtKB-UniRule"/>
</dbReference>
<dbReference type="PROSITE" id="PS00107">
    <property type="entry name" value="PROTEIN_KINASE_ATP"/>
    <property type="match status" value="1"/>
</dbReference>
<dbReference type="InterPro" id="IPR017441">
    <property type="entry name" value="Protein_kinase_ATP_BS"/>
</dbReference>
<evidence type="ECO:0000256" key="6">
    <source>
        <dbReference type="ARBA" id="ARBA00022786"/>
    </source>
</evidence>
<protein>
    <recommendedName>
        <fullName evidence="2">RING-type E3 ubiquitin transferase</fullName>
        <ecNumber evidence="2">2.3.2.27</ecNumber>
    </recommendedName>
</protein>
<dbReference type="InterPro" id="IPR000719">
    <property type="entry name" value="Prot_kinase_dom"/>
</dbReference>
<dbReference type="InterPro" id="IPR011009">
    <property type="entry name" value="Kinase-like_dom_sf"/>
</dbReference>
<keyword evidence="3" id="KW-0808">Transferase</keyword>
<dbReference type="GO" id="GO:0061630">
    <property type="term" value="F:ubiquitin protein ligase activity"/>
    <property type="evidence" value="ECO:0007669"/>
    <property type="project" value="UniProtKB-EC"/>
</dbReference>
<dbReference type="OrthoDB" id="4062651at2759"/>
<dbReference type="AlphaFoldDB" id="A0A9Q0CI52"/>
<sequence>MTLVSSPSTLPPLLQMEELMSRASSVRSNFSGNSFNLREIQEELELDETEENKVYVAVGNEVTKWKENLDWLLKSIDKNLPIVFLHVHQPARKIATPIGYMPANGLEQQELNAYRQLEKEKMNQSLKKFVDICARRNFKATIFSIDNDDIAKGLLELIKKHNVTDLVMGAGSERNFSFITNSKAREKKPKSKIAMTVREKAEPSCRIRFISKGELLCIREPRENAPAANNLSRSSSGSSSGHSMQLRSQSMPPSQEEHTFGSPGLENRSMSVNVAAGASFLAGFSHNSNHSGLENRYASRSSSGSSQQNFFQEADSCSLISDSLPETPLNISPSSFHNVTEDVYARLKEAMDEAEKLKREAYEESSRRSKAELDLVQANRLLKSMQNMLNAEMQRKADIEDRFATQHNELEKHKELLLSLDSQNMQLSQIINELRAKFEETRTLLERTAQERDAALRVAQEFNQQGSRSRHLRNCTEFTYLEIKEATRNFDPSNKIGEGGFGSVYIGFLRHTTVAIKILNRDSIQGDPQFYQEIEILSRIHHPHLVTLIGACLEARALVYEYLPLGSLDNHLTCKDRNRSFPWQMRVRVAREICSALIFLHSLHVVHGDLKPENVLLDFNFMVKLSDLGICRQVSMTNTTTTPYHLTEQPKGTFPYMDPEYLASGELTPQYDVFSFGIVLLQLVTGKEAKRLKNDVEEAMEKGILDKMFDQSARWPVAQAIDMIQIGLWCSDPSRRKRPDLAKDVWARLESIFNFALASPRRPSTRSTS</sequence>
<dbReference type="SUPFAM" id="SSF52402">
    <property type="entry name" value="Adenine nucleotide alpha hydrolases-like"/>
    <property type="match status" value="1"/>
</dbReference>
<evidence type="ECO:0000256" key="3">
    <source>
        <dbReference type="ARBA" id="ARBA00022679"/>
    </source>
</evidence>
<dbReference type="EC" id="2.3.2.27" evidence="2"/>
<feature type="binding site" evidence="8">
    <location>
        <position position="517"/>
    </location>
    <ligand>
        <name>ATP</name>
        <dbReference type="ChEBI" id="CHEBI:30616"/>
    </ligand>
</feature>
<evidence type="ECO:0000256" key="7">
    <source>
        <dbReference type="ARBA" id="ARBA00022840"/>
    </source>
</evidence>
<comment type="caution">
    <text evidence="12">The sequence shown here is derived from an EMBL/GenBank/DDBJ whole genome shotgun (WGS) entry which is preliminary data.</text>
</comment>
<dbReference type="CDD" id="cd01989">
    <property type="entry name" value="USP_STK_Ubox_N"/>
    <property type="match status" value="1"/>
</dbReference>
<evidence type="ECO:0000256" key="2">
    <source>
        <dbReference type="ARBA" id="ARBA00012483"/>
    </source>
</evidence>
<dbReference type="PROSITE" id="PS00108">
    <property type="entry name" value="PROTEIN_KINASE_ST"/>
    <property type="match status" value="1"/>
</dbReference>
<accession>A0A9Q0CI52</accession>
<dbReference type="EMBL" id="JAMQYH010000003">
    <property type="protein sequence ID" value="KAJ1694419.1"/>
    <property type="molecule type" value="Genomic_DNA"/>
</dbReference>
<dbReference type="PANTHER" id="PTHR45647">
    <property type="entry name" value="OS02G0152300 PROTEIN"/>
    <property type="match status" value="1"/>
</dbReference>
<dbReference type="InterPro" id="IPR051348">
    <property type="entry name" value="U-box_ubiquitin_ligases"/>
</dbReference>
<feature type="coiled-coil region" evidence="9">
    <location>
        <begin position="431"/>
        <end position="465"/>
    </location>
</feature>
<dbReference type="PANTHER" id="PTHR45647:SF46">
    <property type="entry name" value="OS09G0569800 PROTEIN"/>
    <property type="match status" value="1"/>
</dbReference>
<dbReference type="SMART" id="SM00220">
    <property type="entry name" value="S_TKc"/>
    <property type="match status" value="1"/>
</dbReference>
<keyword evidence="13" id="KW-1185">Reference proteome</keyword>
<feature type="domain" description="Protein kinase" evidence="11">
    <location>
        <begin position="490"/>
        <end position="769"/>
    </location>
</feature>
<keyword evidence="4 8" id="KW-0547">Nucleotide-binding</keyword>
<dbReference type="FunFam" id="3.30.200.20:FF:000162">
    <property type="entry name" value="Adenine nucleotide alpha hydrolase-like domain kinase"/>
    <property type="match status" value="1"/>
</dbReference>
<evidence type="ECO:0000259" key="11">
    <source>
        <dbReference type="PROSITE" id="PS50011"/>
    </source>
</evidence>
<keyword evidence="6" id="KW-0833">Ubl conjugation pathway</keyword>
<evidence type="ECO:0000256" key="8">
    <source>
        <dbReference type="PROSITE-ProRule" id="PRU10141"/>
    </source>
</evidence>
<keyword evidence="7 8" id="KW-0067">ATP-binding</keyword>
<proteinExistence type="predicted"/>
<gene>
    <name evidence="12" type="ORF">LUZ63_011117</name>
</gene>
<keyword evidence="9" id="KW-0175">Coiled coil</keyword>
<keyword evidence="5" id="KW-0418">Kinase</keyword>
<evidence type="ECO:0000256" key="10">
    <source>
        <dbReference type="SAM" id="MobiDB-lite"/>
    </source>
</evidence>
<dbReference type="Proteomes" id="UP001151287">
    <property type="component" value="Unassembled WGS sequence"/>
</dbReference>
<organism evidence="12 13">
    <name type="scientific">Rhynchospora breviuscula</name>
    <dbReference type="NCBI Taxonomy" id="2022672"/>
    <lineage>
        <taxon>Eukaryota</taxon>
        <taxon>Viridiplantae</taxon>
        <taxon>Streptophyta</taxon>
        <taxon>Embryophyta</taxon>
        <taxon>Tracheophyta</taxon>
        <taxon>Spermatophyta</taxon>
        <taxon>Magnoliopsida</taxon>
        <taxon>Liliopsida</taxon>
        <taxon>Poales</taxon>
        <taxon>Cyperaceae</taxon>
        <taxon>Cyperoideae</taxon>
        <taxon>Rhynchosporeae</taxon>
        <taxon>Rhynchospora</taxon>
    </lineage>
</organism>
<name>A0A9Q0CI52_9POAL</name>
<evidence type="ECO:0000256" key="5">
    <source>
        <dbReference type="ARBA" id="ARBA00022777"/>
    </source>
</evidence>
<dbReference type="Gene3D" id="1.10.510.10">
    <property type="entry name" value="Transferase(Phosphotransferase) domain 1"/>
    <property type="match status" value="1"/>
</dbReference>
<evidence type="ECO:0000313" key="12">
    <source>
        <dbReference type="EMBL" id="KAJ1694419.1"/>
    </source>
</evidence>
<comment type="catalytic activity">
    <reaction evidence="1">
        <text>S-ubiquitinyl-[E2 ubiquitin-conjugating enzyme]-L-cysteine + [acceptor protein]-L-lysine = [E2 ubiquitin-conjugating enzyme]-L-cysteine + N(6)-ubiquitinyl-[acceptor protein]-L-lysine.</text>
        <dbReference type="EC" id="2.3.2.27"/>
    </reaction>
</comment>
<dbReference type="Pfam" id="PF00069">
    <property type="entry name" value="Pkinase"/>
    <property type="match status" value="1"/>
</dbReference>
<dbReference type="Gene3D" id="3.30.200.20">
    <property type="entry name" value="Phosphorylase Kinase, domain 1"/>
    <property type="match status" value="1"/>
</dbReference>
<dbReference type="InterPro" id="IPR014729">
    <property type="entry name" value="Rossmann-like_a/b/a_fold"/>
</dbReference>
<feature type="compositionally biased region" description="Low complexity" evidence="10">
    <location>
        <begin position="231"/>
        <end position="250"/>
    </location>
</feature>
<dbReference type="Gene3D" id="3.40.50.620">
    <property type="entry name" value="HUPs"/>
    <property type="match status" value="1"/>
</dbReference>